<name>A0ABQ6K1H1_9MICO</name>
<dbReference type="Pfam" id="PF13527">
    <property type="entry name" value="Acetyltransf_9"/>
    <property type="match status" value="1"/>
</dbReference>
<accession>A0ABQ6K1H1</accession>
<dbReference type="InterPro" id="IPR016181">
    <property type="entry name" value="Acyl_CoA_acyltransferase"/>
</dbReference>
<dbReference type="PANTHER" id="PTHR37817">
    <property type="entry name" value="N-ACETYLTRANSFERASE EIS"/>
    <property type="match status" value="1"/>
</dbReference>
<dbReference type="InterPro" id="IPR051554">
    <property type="entry name" value="Acetyltransferase_Eis"/>
</dbReference>
<evidence type="ECO:0000313" key="2">
    <source>
        <dbReference type="Proteomes" id="UP001157034"/>
    </source>
</evidence>
<evidence type="ECO:0000313" key="1">
    <source>
        <dbReference type="EMBL" id="GMA93279.1"/>
    </source>
</evidence>
<keyword evidence="2" id="KW-1185">Reference proteome</keyword>
<gene>
    <name evidence="1" type="ORF">GCM10025881_01030</name>
</gene>
<evidence type="ECO:0008006" key="3">
    <source>
        <dbReference type="Google" id="ProtNLM"/>
    </source>
</evidence>
<organism evidence="1 2">
    <name type="scientific">Pseudolysinimonas kribbensis</name>
    <dbReference type="NCBI Taxonomy" id="433641"/>
    <lineage>
        <taxon>Bacteria</taxon>
        <taxon>Bacillati</taxon>
        <taxon>Actinomycetota</taxon>
        <taxon>Actinomycetes</taxon>
        <taxon>Micrococcales</taxon>
        <taxon>Microbacteriaceae</taxon>
        <taxon>Pseudolysinimonas</taxon>
    </lineage>
</organism>
<proteinExistence type="predicted"/>
<dbReference type="PANTHER" id="PTHR37817:SF1">
    <property type="entry name" value="N-ACETYLTRANSFERASE EIS"/>
    <property type="match status" value="1"/>
</dbReference>
<comment type="caution">
    <text evidence="1">The sequence shown here is derived from an EMBL/GenBank/DDBJ whole genome shotgun (WGS) entry which is preliminary data.</text>
</comment>
<dbReference type="Gene3D" id="3.40.630.30">
    <property type="match status" value="2"/>
</dbReference>
<dbReference type="Proteomes" id="UP001157034">
    <property type="component" value="Unassembled WGS sequence"/>
</dbReference>
<sequence length="144" mass="15752">MMEQSLRSSADAGVPLSILTASEGGIYERFGFGAAVWRGPLRLDVRSGLRLRASGRGSVHEVDPHWLMDRAPTVFERFHTRSFGSVSRRAEFLGDVLFEPTGDRLSALVRAAVHLGENGEVDGFAFYRPSTAWAHSSRSSTSSP</sequence>
<dbReference type="EMBL" id="BSVB01000001">
    <property type="protein sequence ID" value="GMA93279.1"/>
    <property type="molecule type" value="Genomic_DNA"/>
</dbReference>
<dbReference type="SUPFAM" id="SSF55729">
    <property type="entry name" value="Acyl-CoA N-acyltransferases (Nat)"/>
    <property type="match status" value="1"/>
</dbReference>
<protein>
    <recommendedName>
        <fullName evidence="3">GNAT family N-acetyltransferase</fullName>
    </recommendedName>
</protein>
<reference evidence="2" key="1">
    <citation type="journal article" date="2019" name="Int. J. Syst. Evol. Microbiol.">
        <title>The Global Catalogue of Microorganisms (GCM) 10K type strain sequencing project: providing services to taxonomists for standard genome sequencing and annotation.</title>
        <authorList>
            <consortium name="The Broad Institute Genomics Platform"/>
            <consortium name="The Broad Institute Genome Sequencing Center for Infectious Disease"/>
            <person name="Wu L."/>
            <person name="Ma J."/>
        </authorList>
    </citation>
    <scope>NUCLEOTIDE SEQUENCE [LARGE SCALE GENOMIC DNA]</scope>
    <source>
        <strain evidence="2">NBRC 108894</strain>
    </source>
</reference>